<keyword evidence="3" id="KW-1185">Reference proteome</keyword>
<keyword evidence="2" id="KW-0347">Helicase</keyword>
<proteinExistence type="predicted"/>
<dbReference type="Proteomes" id="UP000827372">
    <property type="component" value="Segment"/>
</dbReference>
<evidence type="ECO:0000313" key="3">
    <source>
        <dbReference type="Proteomes" id="UP000827372"/>
    </source>
</evidence>
<sequence>MNVYGEPKQDNVTFTKDQANAVDDLIGFIAAKWDDKNYIHALVGAGGVGKTFVIKYVIQNCKFSSSVIVCAAPTHKACRVLSKAINGKAVETIQSTFGFRLDVDIENFDPENPAFNPIGKVKLLEKEVRLLIIDEASMLNAKLVTYINNFCRKRQIKIIYVGDGSQLPPVNEKTSRAFTIATKTNVLREVVRQGDNNPITHLLELLRSDIANKRYDMLSYISNPKHKSAYNEFGCGYTVCSPSEFDYHIEQAFTDEEYSRNVNKYKVIAYTNAKVTTWNNYIRKAIVKGAEKSIITRNDLIMSYSTIVDDFNDTIIQNSDEYIIYDIADFQDPIHDFKCFMVKFQAINGGKITQPLCIIDHNDKFTIQSYFNKLNNLIVDAKSATSVTRAGKWKEYFKFKRKYLLANNILNPYGKVVFSRDIDYGFAITSHRAQGSTYNTVFVDVNDMVYDKYGHPYTNQDELLRRLYVACSRPSTELFLCYGR</sequence>
<feature type="domain" description="UvrD-like helicase C-terminal" evidence="1">
    <location>
        <begin position="425"/>
        <end position="480"/>
    </location>
</feature>
<dbReference type="GO" id="GO:0004386">
    <property type="term" value="F:helicase activity"/>
    <property type="evidence" value="ECO:0007669"/>
    <property type="project" value="UniProtKB-KW"/>
</dbReference>
<keyword evidence="2" id="KW-0067">ATP-binding</keyword>
<dbReference type="Pfam" id="PF13538">
    <property type="entry name" value="UvrD_C_2"/>
    <property type="match status" value="1"/>
</dbReference>
<dbReference type="InterPro" id="IPR051055">
    <property type="entry name" value="PIF1_helicase"/>
</dbReference>
<dbReference type="CDD" id="cd18809">
    <property type="entry name" value="SF1_C_RecD"/>
    <property type="match status" value="1"/>
</dbReference>
<dbReference type="PANTHER" id="PTHR47642">
    <property type="entry name" value="ATP-DEPENDENT DNA HELICASE"/>
    <property type="match status" value="1"/>
</dbReference>
<dbReference type="RefSeq" id="YP_010359150.1">
    <property type="nucleotide sequence ID" value="NC_062770.1"/>
</dbReference>
<organism evidence="2 3">
    <name type="scientific">uncultured phage cr91_1</name>
    <dbReference type="NCBI Taxonomy" id="2986403"/>
    <lineage>
        <taxon>Viruses</taxon>
        <taxon>Duplodnaviria</taxon>
        <taxon>Heunggongvirae</taxon>
        <taxon>Uroviricota</taxon>
        <taxon>Caudoviricetes</taxon>
        <taxon>Crassvirales</taxon>
        <taxon>Intestiviridae</taxon>
        <taxon>Crudevirinae</taxon>
        <taxon>Drivevirus</taxon>
        <taxon>Drivevirus gastrointestinalis</taxon>
    </lineage>
</organism>
<evidence type="ECO:0000259" key="1">
    <source>
        <dbReference type="Pfam" id="PF13538"/>
    </source>
</evidence>
<dbReference type="GeneID" id="75691541"/>
<reference evidence="2 3" key="1">
    <citation type="submission" date="2021-04" db="EMBL/GenBank/DDBJ databases">
        <authorList>
            <person name="Shkoporov A.N."/>
            <person name="Stockdale S.R."/>
            <person name="Guerin E."/>
            <person name="Ross R.P."/>
            <person name="Hill C."/>
        </authorList>
    </citation>
    <scope>NUCLEOTIDE SEQUENCE [LARGE SCALE GENOMIC DNA]</scope>
    <source>
        <strain evidence="3">cr91_1</strain>
    </source>
</reference>
<protein>
    <submittedName>
        <fullName evidence="2">SF1 helicase</fullName>
    </submittedName>
</protein>
<dbReference type="Pfam" id="PF13604">
    <property type="entry name" value="AAA_30"/>
    <property type="match status" value="1"/>
</dbReference>
<name>A0AAE7V3S0_9CAUD</name>
<accession>A0AAE7V3S0</accession>
<gene>
    <name evidence="2" type="primary">gp_16348</name>
</gene>
<dbReference type="SUPFAM" id="SSF52540">
    <property type="entry name" value="P-loop containing nucleoside triphosphate hydrolases"/>
    <property type="match status" value="1"/>
</dbReference>
<dbReference type="InterPro" id="IPR027785">
    <property type="entry name" value="UvrD-like_helicase_C"/>
</dbReference>
<dbReference type="KEGG" id="vg:75691541"/>
<dbReference type="InterPro" id="IPR027417">
    <property type="entry name" value="P-loop_NTPase"/>
</dbReference>
<keyword evidence="2" id="KW-0378">Hydrolase</keyword>
<evidence type="ECO:0000313" key="2">
    <source>
        <dbReference type="EMBL" id="QWM89578.1"/>
    </source>
</evidence>
<dbReference type="Gene3D" id="3.40.50.300">
    <property type="entry name" value="P-loop containing nucleotide triphosphate hydrolases"/>
    <property type="match status" value="2"/>
</dbReference>
<dbReference type="PANTHER" id="PTHR47642:SF5">
    <property type="entry name" value="ATP-DEPENDENT DNA HELICASE"/>
    <property type="match status" value="1"/>
</dbReference>
<keyword evidence="2" id="KW-0547">Nucleotide-binding</keyword>
<dbReference type="EMBL" id="MZ130480">
    <property type="protein sequence ID" value="QWM89578.1"/>
    <property type="molecule type" value="Genomic_DNA"/>
</dbReference>